<keyword evidence="5 8" id="KW-0812">Transmembrane</keyword>
<evidence type="ECO:0000256" key="2">
    <source>
        <dbReference type="ARBA" id="ARBA00007935"/>
    </source>
</evidence>
<evidence type="ECO:0000256" key="8">
    <source>
        <dbReference type="SAM" id="Phobius"/>
    </source>
</evidence>
<accession>S2DI87</accession>
<evidence type="ECO:0000313" key="9">
    <source>
        <dbReference type="EMBL" id="EOZ98724.1"/>
    </source>
</evidence>
<keyword evidence="7 8" id="KW-0472">Membrane</keyword>
<comment type="caution">
    <text evidence="9">The sequence shown here is derived from an EMBL/GenBank/DDBJ whole genome shotgun (WGS) entry which is preliminary data.</text>
</comment>
<feature type="transmembrane region" description="Helical" evidence="8">
    <location>
        <begin position="195"/>
        <end position="214"/>
    </location>
</feature>
<dbReference type="PANTHER" id="PTHR30472">
    <property type="entry name" value="FERRIC ENTEROBACTIN TRANSPORT SYSTEM PERMEASE PROTEIN"/>
    <property type="match status" value="1"/>
</dbReference>
<feature type="transmembrane region" description="Helical" evidence="8">
    <location>
        <begin position="284"/>
        <end position="306"/>
    </location>
</feature>
<evidence type="ECO:0000256" key="1">
    <source>
        <dbReference type="ARBA" id="ARBA00004651"/>
    </source>
</evidence>
<keyword evidence="4" id="KW-1003">Cell membrane</keyword>
<dbReference type="Gene3D" id="1.10.3470.10">
    <property type="entry name" value="ABC transporter involved in vitamin B12 uptake, BtuC"/>
    <property type="match status" value="1"/>
</dbReference>
<evidence type="ECO:0000256" key="3">
    <source>
        <dbReference type="ARBA" id="ARBA00022448"/>
    </source>
</evidence>
<keyword evidence="6 8" id="KW-1133">Transmembrane helix</keyword>
<dbReference type="GO" id="GO:0033214">
    <property type="term" value="P:siderophore-iron import into cell"/>
    <property type="evidence" value="ECO:0007669"/>
    <property type="project" value="TreeGrafter"/>
</dbReference>
<feature type="transmembrane region" description="Helical" evidence="8">
    <location>
        <begin position="89"/>
        <end position="108"/>
    </location>
</feature>
<feature type="transmembrane region" description="Helical" evidence="8">
    <location>
        <begin position="151"/>
        <end position="175"/>
    </location>
</feature>
<evidence type="ECO:0000313" key="10">
    <source>
        <dbReference type="Proteomes" id="UP000006073"/>
    </source>
</evidence>
<dbReference type="STRING" id="1189612.A33Q_1378"/>
<evidence type="ECO:0000256" key="5">
    <source>
        <dbReference type="ARBA" id="ARBA00022692"/>
    </source>
</evidence>
<dbReference type="eggNOG" id="COG0609">
    <property type="taxonomic scope" value="Bacteria"/>
</dbReference>
<evidence type="ECO:0000256" key="4">
    <source>
        <dbReference type="ARBA" id="ARBA00022475"/>
    </source>
</evidence>
<dbReference type="InterPro" id="IPR037294">
    <property type="entry name" value="ABC_BtuC-like"/>
</dbReference>
<dbReference type="PANTHER" id="PTHR30472:SF25">
    <property type="entry name" value="ABC TRANSPORTER PERMEASE PROTEIN MJ0876-RELATED"/>
    <property type="match status" value="1"/>
</dbReference>
<dbReference type="GO" id="GO:0005886">
    <property type="term" value="C:plasma membrane"/>
    <property type="evidence" value="ECO:0007669"/>
    <property type="project" value="UniProtKB-SubCell"/>
</dbReference>
<gene>
    <name evidence="9" type="ORF">A33Q_1378</name>
</gene>
<dbReference type="Pfam" id="PF01032">
    <property type="entry name" value="FecCD"/>
    <property type="match status" value="1"/>
</dbReference>
<dbReference type="FunFam" id="1.10.3470.10:FF:000001">
    <property type="entry name" value="Vitamin B12 ABC transporter permease BtuC"/>
    <property type="match status" value="1"/>
</dbReference>
<sequence length="338" mass="35509">MVLGVLTLSLVGVLILSLSMGAFPISSSKVIFVIFDAIGLPTGEFTYQESKVLLGIRLPRVLLAMIVGGGLGLSGAALQGLFRNPLVEPGLIGVSSGGALFAVIFIVFGSSLPFLSYFGAVGLPFFAFLGGLLNTFLVYKLASQSGKTDISLLILAGVALNALSGALIGLVIFYADDAALRNFTFWSLGDVGGANWQKVGVCFLFVLGPIGLILSQYRQLNALAIGENEAFHMGVNVQVVKYILLFSSALIVGTAVSLTGTIGFVGLIVPHLIRLLYGADHKLVLPASFLLGAILLSLADILARTLVVPAELPIGIITAILGAPFFIWLIINFKKIRS</sequence>
<comment type="subcellular location">
    <subcellularLocation>
        <location evidence="1">Cell membrane</location>
        <topology evidence="1">Multi-pass membrane protein</topology>
    </subcellularLocation>
</comment>
<protein>
    <submittedName>
        <fullName evidence="9">Hemin ABC transporter, permease protein</fullName>
    </submittedName>
</protein>
<evidence type="ECO:0000256" key="6">
    <source>
        <dbReference type="ARBA" id="ARBA00022989"/>
    </source>
</evidence>
<dbReference type="CDD" id="cd06550">
    <property type="entry name" value="TM_ABC_iron-siderophores_like"/>
    <property type="match status" value="1"/>
</dbReference>
<organism evidence="9 10">
    <name type="scientific">Indibacter alkaliphilus (strain CCUG 57479 / KCTC 22604 / LW1)</name>
    <dbReference type="NCBI Taxonomy" id="1189612"/>
    <lineage>
        <taxon>Bacteria</taxon>
        <taxon>Pseudomonadati</taxon>
        <taxon>Bacteroidota</taxon>
        <taxon>Cytophagia</taxon>
        <taxon>Cytophagales</taxon>
        <taxon>Cyclobacteriaceae</taxon>
    </lineage>
</organism>
<dbReference type="Proteomes" id="UP000006073">
    <property type="component" value="Unassembled WGS sequence"/>
</dbReference>
<keyword evidence="3" id="KW-0813">Transport</keyword>
<keyword evidence="10" id="KW-1185">Reference proteome</keyword>
<dbReference type="SUPFAM" id="SSF81345">
    <property type="entry name" value="ABC transporter involved in vitamin B12 uptake, BtuC"/>
    <property type="match status" value="1"/>
</dbReference>
<feature type="transmembrane region" description="Helical" evidence="8">
    <location>
        <begin position="61"/>
        <end position="82"/>
    </location>
</feature>
<reference evidence="9 10" key="1">
    <citation type="journal article" date="2013" name="Genome Announc.">
        <title>Draft Genome Sequence of Indibacter alkaliphilus Strain LW1T, Isolated from Lonar Lake, a Haloalkaline Lake in the Buldana District of Maharashtra, India.</title>
        <authorList>
            <person name="Singh A."/>
            <person name="Kumar Jangir P."/>
            <person name="Sharma R."/>
            <person name="Singh A."/>
            <person name="Kumar Pinnaka A."/>
            <person name="Shivaji S."/>
        </authorList>
    </citation>
    <scope>NUCLEOTIDE SEQUENCE [LARGE SCALE GENOMIC DNA]</scope>
    <source>
        <strain evidence="10">CCUG 57479 / KCTC 22604 / LW1</strain>
    </source>
</reference>
<dbReference type="EMBL" id="ALWO02000023">
    <property type="protein sequence ID" value="EOZ98724.1"/>
    <property type="molecule type" value="Genomic_DNA"/>
</dbReference>
<proteinExistence type="inferred from homology"/>
<comment type="similarity">
    <text evidence="2">Belongs to the binding-protein-dependent transport system permease family. FecCD subfamily.</text>
</comment>
<dbReference type="AlphaFoldDB" id="S2DI87"/>
<evidence type="ECO:0000256" key="7">
    <source>
        <dbReference type="ARBA" id="ARBA00023136"/>
    </source>
</evidence>
<name>S2DI87_INDAL</name>
<feature type="transmembrane region" description="Helical" evidence="8">
    <location>
        <begin position="114"/>
        <end position="139"/>
    </location>
</feature>
<dbReference type="InterPro" id="IPR000522">
    <property type="entry name" value="ABC_transptr_permease_BtuC"/>
</dbReference>
<dbReference type="GO" id="GO:0022857">
    <property type="term" value="F:transmembrane transporter activity"/>
    <property type="evidence" value="ECO:0007669"/>
    <property type="project" value="InterPro"/>
</dbReference>
<feature type="transmembrane region" description="Helical" evidence="8">
    <location>
        <begin position="312"/>
        <end position="331"/>
    </location>
</feature>